<proteinExistence type="predicted"/>
<dbReference type="Pfam" id="PF12070">
    <property type="entry name" value="SCAI"/>
    <property type="match status" value="1"/>
</dbReference>
<evidence type="ECO:0000313" key="3">
    <source>
        <dbReference type="Proteomes" id="UP001145021"/>
    </source>
</evidence>
<sequence>PHFSQIQIYLASAFREIGEQGCVLLYLSSDGSGISSEPATNGSTETAPASPATAHGFIGGISTSRRNLDDSKDRKVEQLVHTLHPADLLPYTRKPFFLIVESASSSAYKNIPNLFNQPLLCLLSPSSYPITSNSGSIYTFFLHSPMIAFCIVSRINTISKAKWVELQSLFDQLEDRAFELLAQYVVDPNVRKFLFDDFLGQLVVRHVVCCIMLHLHIEFSRSEHFPQAAPDRFKKAVESEELARKARYIISFCAVEELYDMGDQPKQQHVSPSSPLASSPPQPLTIKTAFGATAEPTAAAAPKEDMASVTNAAAETTAAASVAETETTSTNEVI</sequence>
<dbReference type="InterPro" id="IPR022709">
    <property type="entry name" value="SCAI"/>
</dbReference>
<protein>
    <submittedName>
        <fullName evidence="2">Uncharacterized protein</fullName>
    </submittedName>
</protein>
<dbReference type="AlphaFoldDB" id="A0A9W8CI73"/>
<evidence type="ECO:0000256" key="1">
    <source>
        <dbReference type="SAM" id="MobiDB-lite"/>
    </source>
</evidence>
<accession>A0A9W8CI73</accession>
<dbReference type="Proteomes" id="UP001145021">
    <property type="component" value="Unassembled WGS sequence"/>
</dbReference>
<dbReference type="GO" id="GO:0003714">
    <property type="term" value="F:transcription corepressor activity"/>
    <property type="evidence" value="ECO:0007669"/>
    <property type="project" value="InterPro"/>
</dbReference>
<feature type="region of interest" description="Disordered" evidence="1">
    <location>
        <begin position="263"/>
        <end position="282"/>
    </location>
</feature>
<comment type="caution">
    <text evidence="2">The sequence shown here is derived from an EMBL/GenBank/DDBJ whole genome shotgun (WGS) entry which is preliminary data.</text>
</comment>
<feature type="compositionally biased region" description="Low complexity" evidence="1">
    <location>
        <begin position="43"/>
        <end position="54"/>
    </location>
</feature>
<dbReference type="EMBL" id="JANBOH010000324">
    <property type="protein sequence ID" value="KAJ1642883.1"/>
    <property type="molecule type" value="Genomic_DNA"/>
</dbReference>
<reference evidence="2" key="1">
    <citation type="submission" date="2022-07" db="EMBL/GenBank/DDBJ databases">
        <title>Phylogenomic reconstructions and comparative analyses of Kickxellomycotina fungi.</title>
        <authorList>
            <person name="Reynolds N.K."/>
            <person name="Stajich J.E."/>
            <person name="Barry K."/>
            <person name="Grigoriev I.V."/>
            <person name="Crous P."/>
            <person name="Smith M.E."/>
        </authorList>
    </citation>
    <scope>NUCLEOTIDE SEQUENCE</scope>
    <source>
        <strain evidence="2">NBRC 105413</strain>
    </source>
</reference>
<gene>
    <name evidence="2" type="ORF">LPJ64_005293</name>
</gene>
<dbReference type="PANTHER" id="PTHR21243">
    <property type="entry name" value="PROTEIN SCAI"/>
    <property type="match status" value="1"/>
</dbReference>
<organism evidence="2 3">
    <name type="scientific">Coemansia asiatica</name>
    <dbReference type="NCBI Taxonomy" id="1052880"/>
    <lineage>
        <taxon>Eukaryota</taxon>
        <taxon>Fungi</taxon>
        <taxon>Fungi incertae sedis</taxon>
        <taxon>Zoopagomycota</taxon>
        <taxon>Kickxellomycotina</taxon>
        <taxon>Kickxellomycetes</taxon>
        <taxon>Kickxellales</taxon>
        <taxon>Kickxellaceae</taxon>
        <taxon>Coemansia</taxon>
    </lineage>
</organism>
<dbReference type="GO" id="GO:0006351">
    <property type="term" value="P:DNA-templated transcription"/>
    <property type="evidence" value="ECO:0007669"/>
    <property type="project" value="InterPro"/>
</dbReference>
<feature type="non-terminal residue" evidence="2">
    <location>
        <position position="1"/>
    </location>
</feature>
<feature type="region of interest" description="Disordered" evidence="1">
    <location>
        <begin position="35"/>
        <end position="57"/>
    </location>
</feature>
<name>A0A9W8CI73_9FUNG</name>
<keyword evidence="3" id="KW-1185">Reference proteome</keyword>
<feature type="region of interest" description="Disordered" evidence="1">
    <location>
        <begin position="295"/>
        <end position="334"/>
    </location>
</feature>
<evidence type="ECO:0000313" key="2">
    <source>
        <dbReference type="EMBL" id="KAJ1642883.1"/>
    </source>
</evidence>